<evidence type="ECO:0000313" key="3">
    <source>
        <dbReference type="EMBL" id="KDM93388.1"/>
    </source>
</evidence>
<proteinExistence type="predicted"/>
<evidence type="ECO:0000259" key="2">
    <source>
        <dbReference type="Pfam" id="PF13579"/>
    </source>
</evidence>
<organism evidence="3 4">
    <name type="scientific">Photobacterium galatheae</name>
    <dbReference type="NCBI Taxonomy" id="1654360"/>
    <lineage>
        <taxon>Bacteria</taxon>
        <taxon>Pseudomonadati</taxon>
        <taxon>Pseudomonadota</taxon>
        <taxon>Gammaproteobacteria</taxon>
        <taxon>Vibrionales</taxon>
        <taxon>Vibrionaceae</taxon>
        <taxon>Photobacterium</taxon>
    </lineage>
</organism>
<dbReference type="STRING" id="1654360.EA58_00525"/>
<comment type="caution">
    <text evidence="3">The sequence shown here is derived from an EMBL/GenBank/DDBJ whole genome shotgun (WGS) entry which is preliminary data.</text>
</comment>
<dbReference type="RefSeq" id="WP_051641802.1">
    <property type="nucleotide sequence ID" value="NZ_JAGSGC010000001.1"/>
</dbReference>
<accession>A0A066S162</accession>
<dbReference type="PANTHER" id="PTHR12526">
    <property type="entry name" value="GLYCOSYLTRANSFERASE"/>
    <property type="match status" value="1"/>
</dbReference>
<gene>
    <name evidence="3" type="ORF">EA58_00525</name>
</gene>
<dbReference type="InterPro" id="IPR028098">
    <property type="entry name" value="Glyco_trans_4-like_N"/>
</dbReference>
<dbReference type="EMBL" id="JMIB01000002">
    <property type="protein sequence ID" value="KDM93388.1"/>
    <property type="molecule type" value="Genomic_DNA"/>
</dbReference>
<dbReference type="Gene3D" id="3.40.50.2000">
    <property type="entry name" value="Glycogen Phosphorylase B"/>
    <property type="match status" value="2"/>
</dbReference>
<feature type="domain" description="Glycosyl transferase family 1" evidence="1">
    <location>
        <begin position="190"/>
        <end position="332"/>
    </location>
</feature>
<dbReference type="Pfam" id="PF00534">
    <property type="entry name" value="Glycos_transf_1"/>
    <property type="match status" value="1"/>
</dbReference>
<evidence type="ECO:0008006" key="5">
    <source>
        <dbReference type="Google" id="ProtNLM"/>
    </source>
</evidence>
<protein>
    <recommendedName>
        <fullName evidence="5">Glycosyl transferase</fullName>
    </recommendedName>
</protein>
<dbReference type="Pfam" id="PF13579">
    <property type="entry name" value="Glyco_trans_4_4"/>
    <property type="match status" value="1"/>
</dbReference>
<keyword evidence="4" id="KW-1185">Reference proteome</keyword>
<name>A0A066S162_9GAMM</name>
<dbReference type="SUPFAM" id="SSF53756">
    <property type="entry name" value="UDP-Glycosyltransferase/glycogen phosphorylase"/>
    <property type="match status" value="1"/>
</dbReference>
<dbReference type="Proteomes" id="UP000027192">
    <property type="component" value="Unassembled WGS sequence"/>
</dbReference>
<dbReference type="InterPro" id="IPR001296">
    <property type="entry name" value="Glyco_trans_1"/>
</dbReference>
<dbReference type="CDD" id="cd03801">
    <property type="entry name" value="GT4_PimA-like"/>
    <property type="match status" value="1"/>
</dbReference>
<reference evidence="3 4" key="1">
    <citation type="submission" date="2014-04" db="EMBL/GenBank/DDBJ databases">
        <title>Draft genome sequence of Photobacterium halotolerans S2753: a solonamide, ngercheumicin and holomycin producer.</title>
        <authorList>
            <person name="Machado H.R."/>
            <person name="Gram L."/>
        </authorList>
    </citation>
    <scope>NUCLEOTIDE SEQUENCE [LARGE SCALE GENOMIC DNA]</scope>
    <source>
        <strain evidence="3 4">S2753</strain>
    </source>
</reference>
<dbReference type="AlphaFoldDB" id="A0A066S162"/>
<sequence>MSKKVIPENIRKSIPETTPARSASRPIWLIVDSQTLGGIETHIQELATALKASHYETQVILWQDYGQTHPLIARLTARAVSVSVLDGKLSSLLRLAKHTRPLLIHTHGYKAGILCRLLKPFLSCPVVSTYHAGETCHGRLALYDMADRATACFANATFAVSHNIASRLSRPSIVLDNFINHLSQTASQGHQIAFVGRLSHEKGPDRFVELARRCPAFQFDCYGDGPLKTALAQNCPANLHFHGMQADMSDIWPNIGLLIMPSRHEGLPMAALEALSFGIPVIATAVGAMSRAIIHDHNGWLISPDEPENLHYWLNHWLTLPAEQRMHMRQQALRSVREQFSAEAVLPALLAQYSLVVNLTPAKLI</sequence>
<evidence type="ECO:0000259" key="1">
    <source>
        <dbReference type="Pfam" id="PF00534"/>
    </source>
</evidence>
<dbReference type="PANTHER" id="PTHR12526:SF638">
    <property type="entry name" value="SPORE COAT PROTEIN SA"/>
    <property type="match status" value="1"/>
</dbReference>
<feature type="domain" description="Glycosyltransferase subfamily 4-like N-terminal" evidence="2">
    <location>
        <begin position="37"/>
        <end position="170"/>
    </location>
</feature>
<dbReference type="GO" id="GO:0016757">
    <property type="term" value="F:glycosyltransferase activity"/>
    <property type="evidence" value="ECO:0007669"/>
    <property type="project" value="InterPro"/>
</dbReference>
<evidence type="ECO:0000313" key="4">
    <source>
        <dbReference type="Proteomes" id="UP000027192"/>
    </source>
</evidence>
<dbReference type="GO" id="GO:1901135">
    <property type="term" value="P:carbohydrate derivative metabolic process"/>
    <property type="evidence" value="ECO:0007669"/>
    <property type="project" value="UniProtKB-ARBA"/>
</dbReference>